<proteinExistence type="predicted"/>
<name>A0A0C3QLJ8_9AGAM</name>
<organism evidence="2 3">
    <name type="scientific">Tulasnella calospora MUT 4182</name>
    <dbReference type="NCBI Taxonomy" id="1051891"/>
    <lineage>
        <taxon>Eukaryota</taxon>
        <taxon>Fungi</taxon>
        <taxon>Dikarya</taxon>
        <taxon>Basidiomycota</taxon>
        <taxon>Agaricomycotina</taxon>
        <taxon>Agaricomycetes</taxon>
        <taxon>Cantharellales</taxon>
        <taxon>Tulasnellaceae</taxon>
        <taxon>Tulasnella</taxon>
    </lineage>
</organism>
<keyword evidence="3" id="KW-1185">Reference proteome</keyword>
<dbReference type="HOGENOM" id="CLU_1397264_0_0_1"/>
<feature type="region of interest" description="Disordered" evidence="1">
    <location>
        <begin position="103"/>
        <end position="156"/>
    </location>
</feature>
<gene>
    <name evidence="2" type="ORF">M407DRAFT_181138</name>
</gene>
<reference evidence="2 3" key="1">
    <citation type="submission" date="2014-04" db="EMBL/GenBank/DDBJ databases">
        <authorList>
            <consortium name="DOE Joint Genome Institute"/>
            <person name="Kuo A."/>
            <person name="Girlanda M."/>
            <person name="Perotto S."/>
            <person name="Kohler A."/>
            <person name="Nagy L.G."/>
            <person name="Floudas D."/>
            <person name="Copeland A."/>
            <person name="Barry K.W."/>
            <person name="Cichocki N."/>
            <person name="Veneault-Fourrey C."/>
            <person name="LaButti K."/>
            <person name="Lindquist E.A."/>
            <person name="Lipzen A."/>
            <person name="Lundell T."/>
            <person name="Morin E."/>
            <person name="Murat C."/>
            <person name="Sun H."/>
            <person name="Tunlid A."/>
            <person name="Henrissat B."/>
            <person name="Grigoriev I.V."/>
            <person name="Hibbett D.S."/>
            <person name="Martin F."/>
            <person name="Nordberg H.P."/>
            <person name="Cantor M.N."/>
            <person name="Hua S.X."/>
        </authorList>
    </citation>
    <scope>NUCLEOTIDE SEQUENCE [LARGE SCALE GENOMIC DNA]</scope>
    <source>
        <strain evidence="2 3">MUT 4182</strain>
    </source>
</reference>
<feature type="region of interest" description="Disordered" evidence="1">
    <location>
        <begin position="168"/>
        <end position="195"/>
    </location>
</feature>
<evidence type="ECO:0000313" key="2">
    <source>
        <dbReference type="EMBL" id="KIO28486.1"/>
    </source>
</evidence>
<evidence type="ECO:0000256" key="1">
    <source>
        <dbReference type="SAM" id="MobiDB-lite"/>
    </source>
</evidence>
<dbReference type="Proteomes" id="UP000054248">
    <property type="component" value="Unassembled WGS sequence"/>
</dbReference>
<feature type="compositionally biased region" description="Low complexity" evidence="1">
    <location>
        <begin position="138"/>
        <end position="155"/>
    </location>
</feature>
<dbReference type="AlphaFoldDB" id="A0A0C3QLJ8"/>
<accession>A0A0C3QLJ8</accession>
<feature type="compositionally biased region" description="Basic residues" evidence="1">
    <location>
        <begin position="183"/>
        <end position="195"/>
    </location>
</feature>
<dbReference type="EMBL" id="KN822994">
    <property type="protein sequence ID" value="KIO28486.1"/>
    <property type="molecule type" value="Genomic_DNA"/>
</dbReference>
<sequence length="195" mass="21748">MTRKVVVHFFLTLLRKRIMLWENAMGTQLIMTGEKKGGILIRTCTKKRSPTSSRVTAFVYHRGSPKLQSPVCSNLALHTSTGRITFNLLSRPSFVFKTTRPTNPIQRRRRPAIPATQRNWRCGLRSSAAPRSTSTPNSRGATSRPRTSGTSSPTRLESLPTWVECACAVGPPPIPTTTPMTPTKRRRRRNPPVTG</sequence>
<protein>
    <submittedName>
        <fullName evidence="2">Uncharacterized protein</fullName>
    </submittedName>
</protein>
<reference evidence="3" key="2">
    <citation type="submission" date="2015-01" db="EMBL/GenBank/DDBJ databases">
        <title>Evolutionary Origins and Diversification of the Mycorrhizal Mutualists.</title>
        <authorList>
            <consortium name="DOE Joint Genome Institute"/>
            <consortium name="Mycorrhizal Genomics Consortium"/>
            <person name="Kohler A."/>
            <person name="Kuo A."/>
            <person name="Nagy L.G."/>
            <person name="Floudas D."/>
            <person name="Copeland A."/>
            <person name="Barry K.W."/>
            <person name="Cichocki N."/>
            <person name="Veneault-Fourrey C."/>
            <person name="LaButti K."/>
            <person name="Lindquist E.A."/>
            <person name="Lipzen A."/>
            <person name="Lundell T."/>
            <person name="Morin E."/>
            <person name="Murat C."/>
            <person name="Riley R."/>
            <person name="Ohm R."/>
            <person name="Sun H."/>
            <person name="Tunlid A."/>
            <person name="Henrissat B."/>
            <person name="Grigoriev I.V."/>
            <person name="Hibbett D.S."/>
            <person name="Martin F."/>
        </authorList>
    </citation>
    <scope>NUCLEOTIDE SEQUENCE [LARGE SCALE GENOMIC DNA]</scope>
    <source>
        <strain evidence="3">MUT 4182</strain>
    </source>
</reference>
<evidence type="ECO:0000313" key="3">
    <source>
        <dbReference type="Proteomes" id="UP000054248"/>
    </source>
</evidence>